<dbReference type="Pfam" id="PF00300">
    <property type="entry name" value="His_Phos_1"/>
    <property type="match status" value="1"/>
</dbReference>
<evidence type="ECO:0000313" key="4">
    <source>
        <dbReference type="Proteomes" id="UP000262969"/>
    </source>
</evidence>
<dbReference type="CDD" id="cd07067">
    <property type="entry name" value="HP_PGM_like"/>
    <property type="match status" value="1"/>
</dbReference>
<dbReference type="EMBL" id="DPVV01000413">
    <property type="protein sequence ID" value="HCL03167.1"/>
    <property type="molecule type" value="Genomic_DNA"/>
</dbReference>
<feature type="region of interest" description="Disordered" evidence="2">
    <location>
        <begin position="144"/>
        <end position="165"/>
    </location>
</feature>
<reference evidence="3 4" key="1">
    <citation type="journal article" date="2018" name="Nat. Biotechnol.">
        <title>A standardized bacterial taxonomy based on genome phylogeny substantially revises the tree of life.</title>
        <authorList>
            <person name="Parks D.H."/>
            <person name="Chuvochina M."/>
            <person name="Waite D.W."/>
            <person name="Rinke C."/>
            <person name="Skarshewski A."/>
            <person name="Chaumeil P.A."/>
            <person name="Hugenholtz P."/>
        </authorList>
    </citation>
    <scope>NUCLEOTIDE SEQUENCE [LARGE SCALE GENOMIC DNA]</scope>
    <source>
        <strain evidence="3">UBA11728</strain>
    </source>
</reference>
<dbReference type="InterPro" id="IPR051695">
    <property type="entry name" value="Phosphoglycerate_Mutase"/>
</dbReference>
<dbReference type="GO" id="GO:0043456">
    <property type="term" value="P:regulation of pentose-phosphate shunt"/>
    <property type="evidence" value="ECO:0007669"/>
    <property type="project" value="TreeGrafter"/>
</dbReference>
<dbReference type="Gene3D" id="3.40.50.1240">
    <property type="entry name" value="Phosphoglycerate mutase-like"/>
    <property type="match status" value="1"/>
</dbReference>
<dbReference type="GO" id="GO:0005829">
    <property type="term" value="C:cytosol"/>
    <property type="evidence" value="ECO:0007669"/>
    <property type="project" value="TreeGrafter"/>
</dbReference>
<dbReference type="InterPro" id="IPR029033">
    <property type="entry name" value="His_PPase_superfam"/>
</dbReference>
<keyword evidence="1" id="KW-0378">Hydrolase</keyword>
<dbReference type="PANTHER" id="PTHR46517:SF1">
    <property type="entry name" value="FRUCTOSE-2,6-BISPHOSPHATASE TIGAR"/>
    <property type="match status" value="1"/>
</dbReference>
<gene>
    <name evidence="3" type="ORF">DHW61_12300</name>
</gene>
<dbReference type="PANTHER" id="PTHR46517">
    <property type="entry name" value="FRUCTOSE-2,6-BISPHOSPHATASE TIGAR"/>
    <property type="match status" value="1"/>
</dbReference>
<dbReference type="InterPro" id="IPR013078">
    <property type="entry name" value="His_Pase_superF_clade-1"/>
</dbReference>
<evidence type="ECO:0000256" key="2">
    <source>
        <dbReference type="SAM" id="MobiDB-lite"/>
    </source>
</evidence>
<evidence type="ECO:0000313" key="3">
    <source>
        <dbReference type="EMBL" id="HCL03167.1"/>
    </source>
</evidence>
<dbReference type="SUPFAM" id="SSF53254">
    <property type="entry name" value="Phosphoglycerate mutase-like"/>
    <property type="match status" value="1"/>
</dbReference>
<dbReference type="Proteomes" id="UP000262969">
    <property type="component" value="Unassembled WGS sequence"/>
</dbReference>
<proteinExistence type="predicted"/>
<sequence>MKQIALIRHGITKGNLSKCYIGKTEEPLCEEGMNELLLKKESGSYPFAESIYCSPMLRCQMTANLLYPNRELKLVPDFRECDFGLFEGKNYRQLSKDPLYQQWIDSNGMAPFPLGESREEFEYRCREAYKKVIKELYQETSFSDKERDRETVKGTNKEANKEISKETDNKSDAVLIVHGGTIMAILSAFATEKKDYYAWGCGNGNGYLLSAMEDGRLEVIRKI</sequence>
<organism evidence="3 4">
    <name type="scientific">Lachnoclostridium phytofermentans</name>
    <dbReference type="NCBI Taxonomy" id="66219"/>
    <lineage>
        <taxon>Bacteria</taxon>
        <taxon>Bacillati</taxon>
        <taxon>Bacillota</taxon>
        <taxon>Clostridia</taxon>
        <taxon>Lachnospirales</taxon>
        <taxon>Lachnospiraceae</taxon>
    </lineage>
</organism>
<dbReference type="AlphaFoldDB" id="A0A3D2X8W8"/>
<dbReference type="GO" id="GO:0004331">
    <property type="term" value="F:fructose-2,6-bisphosphate 2-phosphatase activity"/>
    <property type="evidence" value="ECO:0007669"/>
    <property type="project" value="TreeGrafter"/>
</dbReference>
<protein>
    <submittedName>
        <fullName evidence="3">Histidine phosphatase family protein</fullName>
    </submittedName>
</protein>
<evidence type="ECO:0000256" key="1">
    <source>
        <dbReference type="ARBA" id="ARBA00022801"/>
    </source>
</evidence>
<accession>A0A3D2X8W8</accession>
<comment type="caution">
    <text evidence="3">The sequence shown here is derived from an EMBL/GenBank/DDBJ whole genome shotgun (WGS) entry which is preliminary data.</text>
</comment>
<dbReference type="SMART" id="SM00855">
    <property type="entry name" value="PGAM"/>
    <property type="match status" value="1"/>
</dbReference>
<name>A0A3D2X8W8_9FIRM</name>
<dbReference type="GO" id="GO:0045820">
    <property type="term" value="P:negative regulation of glycolytic process"/>
    <property type="evidence" value="ECO:0007669"/>
    <property type="project" value="TreeGrafter"/>
</dbReference>